<dbReference type="RefSeq" id="WP_129010926.1">
    <property type="nucleotide sequence ID" value="NZ_CP053835.1"/>
</dbReference>
<dbReference type="Pfam" id="PF01297">
    <property type="entry name" value="ZnuA"/>
    <property type="match status" value="1"/>
</dbReference>
<dbReference type="InterPro" id="IPR006127">
    <property type="entry name" value="ZnuA-like"/>
</dbReference>
<evidence type="ECO:0000256" key="2">
    <source>
        <dbReference type="ARBA" id="ARBA00022448"/>
    </source>
</evidence>
<organism evidence="4 5">
    <name type="scientific">Arcobacter defluvii</name>
    <dbReference type="NCBI Taxonomy" id="873191"/>
    <lineage>
        <taxon>Bacteria</taxon>
        <taxon>Pseudomonadati</taxon>
        <taxon>Campylobacterota</taxon>
        <taxon>Epsilonproteobacteria</taxon>
        <taxon>Campylobacterales</taxon>
        <taxon>Arcobacteraceae</taxon>
        <taxon>Arcobacter</taxon>
    </lineage>
</organism>
<evidence type="ECO:0000256" key="1">
    <source>
        <dbReference type="ARBA" id="ARBA00011028"/>
    </source>
</evidence>
<gene>
    <name evidence="4" type="ORF">ADFLV_0930</name>
</gene>
<evidence type="ECO:0000256" key="3">
    <source>
        <dbReference type="ARBA" id="ARBA00022729"/>
    </source>
</evidence>
<sequence>MKKFLFILFFFPVFLFSKYQVITYFPLESYLVRKIAHEEVKIREISNRYISEYQELPYSEISKLSNAKAYFHFSLDVENKYAKILKEKNPEIILVDLSSNIFKIDDNPYVWTDPLLLREVAKNIYETLVIINKDKKDFYKKNYEIFLNEIDDTFLRIKQKFRSSETNVIYVFDDYWEYFTRRFRIKTIRREKKYISIQDVPELIKFTQKKDVKKILFLDNYDYNLALSLGTNLNIQIVQEDIFNSNWQINLLELTDKLSK</sequence>
<evidence type="ECO:0000313" key="4">
    <source>
        <dbReference type="EMBL" id="QKF76972.1"/>
    </source>
</evidence>
<dbReference type="EMBL" id="CP053835">
    <property type="protein sequence ID" value="QKF76972.1"/>
    <property type="molecule type" value="Genomic_DNA"/>
</dbReference>
<dbReference type="KEGG" id="adz:ADFLV_0930"/>
<keyword evidence="2" id="KW-0813">Transport</keyword>
<dbReference type="PANTHER" id="PTHR42953:SF3">
    <property type="entry name" value="HIGH-AFFINITY ZINC UPTAKE SYSTEM PROTEIN ZNUA"/>
    <property type="match status" value="1"/>
</dbReference>
<name>A0AAE7E636_9BACT</name>
<dbReference type="Gene3D" id="3.40.50.1980">
    <property type="entry name" value="Nitrogenase molybdenum iron protein domain"/>
    <property type="match status" value="2"/>
</dbReference>
<dbReference type="GO" id="GO:0046872">
    <property type="term" value="F:metal ion binding"/>
    <property type="evidence" value="ECO:0007669"/>
    <property type="project" value="InterPro"/>
</dbReference>
<dbReference type="InterPro" id="IPR050492">
    <property type="entry name" value="Bact_metal-bind_prot9"/>
</dbReference>
<comment type="similarity">
    <text evidence="1">Belongs to the bacterial solute-binding protein 9 family.</text>
</comment>
<keyword evidence="3" id="KW-0732">Signal</keyword>
<dbReference type="Proteomes" id="UP000503313">
    <property type="component" value="Chromosome"/>
</dbReference>
<dbReference type="PANTHER" id="PTHR42953">
    <property type="entry name" value="HIGH-AFFINITY ZINC UPTAKE SYSTEM PROTEIN ZNUA-RELATED"/>
    <property type="match status" value="1"/>
</dbReference>
<evidence type="ECO:0000313" key="5">
    <source>
        <dbReference type="Proteomes" id="UP000503313"/>
    </source>
</evidence>
<protein>
    <submittedName>
        <fullName evidence="4">Periplasmic substrate-binding protein</fullName>
    </submittedName>
</protein>
<proteinExistence type="inferred from homology"/>
<accession>A0AAE7E636</accession>
<dbReference type="GO" id="GO:0030001">
    <property type="term" value="P:metal ion transport"/>
    <property type="evidence" value="ECO:0007669"/>
    <property type="project" value="InterPro"/>
</dbReference>
<dbReference type="AlphaFoldDB" id="A0AAE7E636"/>
<reference evidence="4 5" key="1">
    <citation type="submission" date="2020-05" db="EMBL/GenBank/DDBJ databases">
        <title>Complete genome sequencing of Campylobacter and Arcobacter type strains.</title>
        <authorList>
            <person name="Miller W.G."/>
            <person name="Yee E."/>
        </authorList>
    </citation>
    <scope>NUCLEOTIDE SEQUENCE [LARGE SCALE GENOMIC DNA]</scope>
    <source>
        <strain evidence="4 5">LMG 25694</strain>
    </source>
</reference>
<keyword evidence="5" id="KW-1185">Reference proteome</keyword>
<dbReference type="SUPFAM" id="SSF53807">
    <property type="entry name" value="Helical backbone' metal receptor"/>
    <property type="match status" value="1"/>
</dbReference>